<sequence>MGTAESNPIFPSSLELDISGKSRFFAVITYEYGPLADSYLKNLVESEVRTLDELIKWNEAHPELELPKDCQSRLIAARDQVPSPADYNAVISNLEKVTVDLGAIFESHGIDLIVVLTDSRISSLASASASGFPIGTMPLGYIDYNGKPFGLAVVGNSGKMVGFSNS</sequence>
<dbReference type="PANTHER" id="PTHR42678:SF34">
    <property type="entry name" value="OS04G0183300 PROTEIN"/>
    <property type="match status" value="1"/>
</dbReference>
<keyword evidence="2" id="KW-1185">Reference proteome</keyword>
<dbReference type="Gene3D" id="3.90.1300.10">
    <property type="entry name" value="Amidase signature (AS) domain"/>
    <property type="match status" value="1"/>
</dbReference>
<dbReference type="EMBL" id="MDYO01000003">
    <property type="protein sequence ID" value="OQE01763.1"/>
    <property type="molecule type" value="Genomic_DNA"/>
</dbReference>
<dbReference type="AlphaFoldDB" id="A0A1V6RK71"/>
<evidence type="ECO:0008006" key="3">
    <source>
        <dbReference type="Google" id="ProtNLM"/>
    </source>
</evidence>
<dbReference type="PANTHER" id="PTHR42678">
    <property type="entry name" value="AMIDASE"/>
    <property type="match status" value="1"/>
</dbReference>
<accession>A0A1V6RK71</accession>
<dbReference type="InterPro" id="IPR036928">
    <property type="entry name" value="AS_sf"/>
</dbReference>
<gene>
    <name evidence="1" type="ORF">PENSOL_c003G06459</name>
</gene>
<name>A0A1V6RK71_9EURO</name>
<dbReference type="SUPFAM" id="SSF75304">
    <property type="entry name" value="Amidase signature (AS) enzymes"/>
    <property type="match status" value="1"/>
</dbReference>
<proteinExistence type="predicted"/>
<dbReference type="STRING" id="60172.A0A1V6RK71"/>
<dbReference type="Proteomes" id="UP000191612">
    <property type="component" value="Unassembled WGS sequence"/>
</dbReference>
<reference evidence="2" key="1">
    <citation type="journal article" date="2017" name="Nat. Microbiol.">
        <title>Global analysis of biosynthetic gene clusters reveals vast potential of secondary metabolite production in Penicillium species.</title>
        <authorList>
            <person name="Nielsen J.C."/>
            <person name="Grijseels S."/>
            <person name="Prigent S."/>
            <person name="Ji B."/>
            <person name="Dainat J."/>
            <person name="Nielsen K.F."/>
            <person name="Frisvad J.C."/>
            <person name="Workman M."/>
            <person name="Nielsen J."/>
        </authorList>
    </citation>
    <scope>NUCLEOTIDE SEQUENCE [LARGE SCALE GENOMIC DNA]</scope>
    <source>
        <strain evidence="2">IBT 29525</strain>
    </source>
</reference>
<comment type="caution">
    <text evidence="1">The sequence shown here is derived from an EMBL/GenBank/DDBJ whole genome shotgun (WGS) entry which is preliminary data.</text>
</comment>
<evidence type="ECO:0000313" key="2">
    <source>
        <dbReference type="Proteomes" id="UP000191612"/>
    </source>
</evidence>
<protein>
    <recommendedName>
        <fullName evidence="3">Amidase domain-containing protein</fullName>
    </recommendedName>
</protein>
<evidence type="ECO:0000313" key="1">
    <source>
        <dbReference type="EMBL" id="OQE01763.1"/>
    </source>
</evidence>
<organism evidence="1 2">
    <name type="scientific">Penicillium solitum</name>
    <dbReference type="NCBI Taxonomy" id="60172"/>
    <lineage>
        <taxon>Eukaryota</taxon>
        <taxon>Fungi</taxon>
        <taxon>Dikarya</taxon>
        <taxon>Ascomycota</taxon>
        <taxon>Pezizomycotina</taxon>
        <taxon>Eurotiomycetes</taxon>
        <taxon>Eurotiomycetidae</taxon>
        <taxon>Eurotiales</taxon>
        <taxon>Aspergillaceae</taxon>
        <taxon>Penicillium</taxon>
    </lineage>
</organism>